<dbReference type="KEGG" id="slr:L21SP2_2571"/>
<accession>V5WJH3</accession>
<protein>
    <recommendedName>
        <fullName evidence="1">AB hydrolase-1 domain-containing protein</fullName>
    </recommendedName>
</protein>
<dbReference type="Proteomes" id="UP000018680">
    <property type="component" value="Chromosome"/>
</dbReference>
<dbReference type="HOGENOM" id="CLU_1141937_0_0_12"/>
<evidence type="ECO:0000313" key="2">
    <source>
        <dbReference type="EMBL" id="AHC15923.1"/>
    </source>
</evidence>
<dbReference type="InterPro" id="IPR029058">
    <property type="entry name" value="AB_hydrolase_fold"/>
</dbReference>
<feature type="domain" description="AB hydrolase-1" evidence="1">
    <location>
        <begin position="11"/>
        <end position="231"/>
    </location>
</feature>
<dbReference type="Gene3D" id="3.40.50.1820">
    <property type="entry name" value="alpha/beta hydrolase"/>
    <property type="match status" value="1"/>
</dbReference>
<dbReference type="OrthoDB" id="9791779at2"/>
<name>V5WJH3_9SPIO</name>
<dbReference type="Pfam" id="PF12697">
    <property type="entry name" value="Abhydrolase_6"/>
    <property type="match status" value="1"/>
</dbReference>
<organism evidence="2 3">
    <name type="scientific">Salinispira pacifica</name>
    <dbReference type="NCBI Taxonomy" id="1307761"/>
    <lineage>
        <taxon>Bacteria</taxon>
        <taxon>Pseudomonadati</taxon>
        <taxon>Spirochaetota</taxon>
        <taxon>Spirochaetia</taxon>
        <taxon>Spirochaetales</taxon>
        <taxon>Spirochaetaceae</taxon>
        <taxon>Salinispira</taxon>
    </lineage>
</organism>
<dbReference type="InterPro" id="IPR000073">
    <property type="entry name" value="AB_hydrolase_1"/>
</dbReference>
<evidence type="ECO:0000313" key="3">
    <source>
        <dbReference type="Proteomes" id="UP000018680"/>
    </source>
</evidence>
<sequence>MHSKMKKPHLLLLHNGFQNAGTWDALLPRLSDLFHPHAPNRHGYDPHNELVFPDSGAGETLDSIESGRLELEQWIKNNIPEDEEYFIWGHCLGGAIASAYASTAPRGLRGMLCEACGFFSNETLAHKAELLVPPFEELPPEIQSSFREQHGHSRAERLWKIISTHRDSYIMNPDYSILNILEKIEVPVILWQGDRDPYFTPQHSRRALTHLQRGRLQIEPGGKHDMHNQFPLKGIDLVRDLPD</sequence>
<dbReference type="STRING" id="1307761.L21SP2_2571"/>
<dbReference type="EMBL" id="CP006939">
    <property type="protein sequence ID" value="AHC15923.1"/>
    <property type="molecule type" value="Genomic_DNA"/>
</dbReference>
<proteinExistence type="predicted"/>
<keyword evidence="3" id="KW-1185">Reference proteome</keyword>
<reference evidence="2 3" key="1">
    <citation type="journal article" date="2015" name="Stand. Genomic Sci.">
        <title>Complete genome sequence and description of Salinispira pacifica gen. nov., sp. nov., a novel spirochaete isolated form a hypersaline microbial mat.</title>
        <authorList>
            <person name="Ben Hania W."/>
            <person name="Joseph M."/>
            <person name="Schumann P."/>
            <person name="Bunk B."/>
            <person name="Fiebig A."/>
            <person name="Sproer C."/>
            <person name="Klenk H.P."/>
            <person name="Fardeau M.L."/>
            <person name="Spring S."/>
        </authorList>
    </citation>
    <scope>NUCLEOTIDE SEQUENCE [LARGE SCALE GENOMIC DNA]</scope>
    <source>
        <strain evidence="2 3">L21-RPul-D2</strain>
    </source>
</reference>
<dbReference type="AlphaFoldDB" id="V5WJH3"/>
<gene>
    <name evidence="2" type="ORF">L21SP2_2571</name>
</gene>
<dbReference type="SUPFAM" id="SSF53474">
    <property type="entry name" value="alpha/beta-Hydrolases"/>
    <property type="match status" value="1"/>
</dbReference>
<evidence type="ECO:0000259" key="1">
    <source>
        <dbReference type="Pfam" id="PF12697"/>
    </source>
</evidence>
<dbReference type="RefSeq" id="WP_024268825.1">
    <property type="nucleotide sequence ID" value="NC_023035.1"/>
</dbReference>